<dbReference type="Proteomes" id="UP000887581">
    <property type="component" value="Unplaced"/>
</dbReference>
<protein>
    <submittedName>
        <fullName evidence="2">Uncharacterized protein</fullName>
    </submittedName>
</protein>
<sequence>MLWGLIKGVVGSWNIIDCGKKMSGWSVAVTCLVHVSLLAAPCRTHESSDVFLGNEMETLSLPTYCPRKCSQISSFELRNLQILSPEGSRIEKFSRDMPLDTNLRINYHDVEMAGIKPGFCGNYHTLELPIYSVKESKSNSIQFLRKLYFQSHRDVYTHSECNYKCVFGCRQVGYDEEIMSELLIRDTPDLYVYQCDRYCTVAHRISMLSFS</sequence>
<name>A0A915PRX6_9BILA</name>
<dbReference type="WBParaSite" id="sdigi.contig378.g7876.t1">
    <property type="protein sequence ID" value="sdigi.contig378.g7876.t1"/>
    <property type="gene ID" value="sdigi.contig378.g7876"/>
</dbReference>
<proteinExistence type="predicted"/>
<accession>A0A915PRX6</accession>
<organism evidence="1 2">
    <name type="scientific">Setaria digitata</name>
    <dbReference type="NCBI Taxonomy" id="48799"/>
    <lineage>
        <taxon>Eukaryota</taxon>
        <taxon>Metazoa</taxon>
        <taxon>Ecdysozoa</taxon>
        <taxon>Nematoda</taxon>
        <taxon>Chromadorea</taxon>
        <taxon>Rhabditida</taxon>
        <taxon>Spirurina</taxon>
        <taxon>Spiruromorpha</taxon>
        <taxon>Filarioidea</taxon>
        <taxon>Setariidae</taxon>
        <taxon>Setaria</taxon>
    </lineage>
</organism>
<dbReference type="AlphaFoldDB" id="A0A915PRX6"/>
<reference evidence="2" key="1">
    <citation type="submission" date="2022-11" db="UniProtKB">
        <authorList>
            <consortium name="WormBaseParasite"/>
        </authorList>
    </citation>
    <scope>IDENTIFICATION</scope>
</reference>
<evidence type="ECO:0000313" key="1">
    <source>
        <dbReference type="Proteomes" id="UP000887581"/>
    </source>
</evidence>
<evidence type="ECO:0000313" key="2">
    <source>
        <dbReference type="WBParaSite" id="sdigi.contig378.g7876.t1"/>
    </source>
</evidence>
<keyword evidence="1" id="KW-1185">Reference proteome</keyword>